<evidence type="ECO:0000313" key="2">
    <source>
        <dbReference type="Proteomes" id="UP000799424"/>
    </source>
</evidence>
<dbReference type="AlphaFoldDB" id="A0A6A7A328"/>
<dbReference type="PANTHER" id="PTHR36091">
    <property type="entry name" value="ALTERED INHERITANCE OF MITOCHONDRIA PROTEIN 9, MITOCHONDRIAL"/>
    <property type="match status" value="1"/>
</dbReference>
<dbReference type="InterPro" id="IPR051035">
    <property type="entry name" value="Mito_inheritance_9"/>
</dbReference>
<dbReference type="OrthoDB" id="10003767at2759"/>
<keyword evidence="2" id="KW-1185">Reference proteome</keyword>
<accession>A0A6A7A328</accession>
<sequence length="564" mass="64319">MAFSRCYRSRLAIASTSGCFSRVTSCFRLKGPATASIHSLVNHSREQSSDLFEYTTGRWIWNDTLNHPERERYFNVSEFKCLATSAVNRSVEDVVRFEKLGEGGFNRTFLITMNDGFHFLRKNGIPVPKIFSYSATSENSAGTEYIFTDLVRGTNLGDVWFDLSKKARMTVVTRLVELESRLFALKFLASGSLYYTKDLEVEINKVDVPTNDFPSNSGFCVGPDTRLNLWYGRRMRLDVDRGSFTESPAVLAAGARKETAYLEKLGRPLHPFQRLRREIYDYQRVSPSEHIQCLHKYLQVVPHVGCARLTPHIIPNGNASLTRPILRHPDLQPNNIFVADDLSITGVIDWQHSAVLPLFLQCGIPHSLQNYGDKISESLTHPELPHGFDELSERERFEQVVLLRRRQLHYTYVMETAKLNPLHYAALSHAFSTLRRKLFEHASSPWEGDNVTLKADLIELSQNWSSVISRTNDNACPITVSDHEVQECIRLNAAHVEADEQLQACRDVIGIGSEGWVPLGQYDEIRRRESTLKADALEAAESEEERRMLPVHWIFGDFDEGEYL</sequence>
<proteinExistence type="predicted"/>
<dbReference type="InterPro" id="IPR011009">
    <property type="entry name" value="Kinase-like_dom_sf"/>
</dbReference>
<name>A0A6A7A328_9PLEO</name>
<organism evidence="1 2">
    <name type="scientific">Ophiobolus disseminans</name>
    <dbReference type="NCBI Taxonomy" id="1469910"/>
    <lineage>
        <taxon>Eukaryota</taxon>
        <taxon>Fungi</taxon>
        <taxon>Dikarya</taxon>
        <taxon>Ascomycota</taxon>
        <taxon>Pezizomycotina</taxon>
        <taxon>Dothideomycetes</taxon>
        <taxon>Pleosporomycetidae</taxon>
        <taxon>Pleosporales</taxon>
        <taxon>Pleosporineae</taxon>
        <taxon>Phaeosphaeriaceae</taxon>
        <taxon>Ophiobolus</taxon>
    </lineage>
</organism>
<dbReference type="SUPFAM" id="SSF56112">
    <property type="entry name" value="Protein kinase-like (PK-like)"/>
    <property type="match status" value="1"/>
</dbReference>
<evidence type="ECO:0000313" key="1">
    <source>
        <dbReference type="EMBL" id="KAF2827214.1"/>
    </source>
</evidence>
<gene>
    <name evidence="1" type="ORF">CC86DRAFT_348483</name>
</gene>
<dbReference type="Proteomes" id="UP000799424">
    <property type="component" value="Unassembled WGS sequence"/>
</dbReference>
<dbReference type="PANTHER" id="PTHR36091:SF2">
    <property type="entry name" value="AMINOGLYCOSIDE PHOSPHOTRANSFERASE DOMAIN-CONTAINING PROTEIN"/>
    <property type="match status" value="1"/>
</dbReference>
<dbReference type="EMBL" id="MU006224">
    <property type="protein sequence ID" value="KAF2827214.1"/>
    <property type="molecule type" value="Genomic_DNA"/>
</dbReference>
<protein>
    <submittedName>
        <fullName evidence="1">Uncharacterized protein</fullName>
    </submittedName>
</protein>
<reference evidence="1" key="1">
    <citation type="journal article" date="2020" name="Stud. Mycol.">
        <title>101 Dothideomycetes genomes: a test case for predicting lifestyles and emergence of pathogens.</title>
        <authorList>
            <person name="Haridas S."/>
            <person name="Albert R."/>
            <person name="Binder M."/>
            <person name="Bloem J."/>
            <person name="Labutti K."/>
            <person name="Salamov A."/>
            <person name="Andreopoulos B."/>
            <person name="Baker S."/>
            <person name="Barry K."/>
            <person name="Bills G."/>
            <person name="Bluhm B."/>
            <person name="Cannon C."/>
            <person name="Castanera R."/>
            <person name="Culley D."/>
            <person name="Daum C."/>
            <person name="Ezra D."/>
            <person name="Gonzalez J."/>
            <person name="Henrissat B."/>
            <person name="Kuo A."/>
            <person name="Liang C."/>
            <person name="Lipzen A."/>
            <person name="Lutzoni F."/>
            <person name="Magnuson J."/>
            <person name="Mondo S."/>
            <person name="Nolan M."/>
            <person name="Ohm R."/>
            <person name="Pangilinan J."/>
            <person name="Park H.-J."/>
            <person name="Ramirez L."/>
            <person name="Alfaro M."/>
            <person name="Sun H."/>
            <person name="Tritt A."/>
            <person name="Yoshinaga Y."/>
            <person name="Zwiers L.-H."/>
            <person name="Turgeon B."/>
            <person name="Goodwin S."/>
            <person name="Spatafora J."/>
            <person name="Crous P."/>
            <person name="Grigoriev I."/>
        </authorList>
    </citation>
    <scope>NUCLEOTIDE SEQUENCE</scope>
    <source>
        <strain evidence="1">CBS 113818</strain>
    </source>
</reference>
<dbReference type="GO" id="GO:0005739">
    <property type="term" value="C:mitochondrion"/>
    <property type="evidence" value="ECO:0007669"/>
    <property type="project" value="TreeGrafter"/>
</dbReference>